<feature type="coiled-coil region" evidence="1">
    <location>
        <begin position="47"/>
        <end position="103"/>
    </location>
</feature>
<sequence length="195" mass="22286">MYREHASWEKYQERLSAEAREFEQMKNTFLVEKASFEKEKKSEKWGRVALKTKLHAAEELMAKERQEGKKICDNDNKQMYGKVEEAQADRERVEVELNAQIVNKNKDLAAKDVEITELECRLYEAHEKSESLEIDLAAEKVKADTAEEACKAAEEAGNISTSALNVAQNNYAEAQSIVDTLVSESEWIPWNSCCC</sequence>
<comment type="caution">
    <text evidence="2">The sequence shown here is derived from an EMBL/GenBank/DDBJ whole genome shotgun (WGS) entry which is preliminary data.</text>
</comment>
<reference evidence="2" key="2">
    <citation type="submission" date="2020-06" db="EMBL/GenBank/DDBJ databases">
        <title>Helianthus annuus Genome sequencing and assembly Release 2.</title>
        <authorList>
            <person name="Gouzy J."/>
            <person name="Langlade N."/>
            <person name="Munos S."/>
        </authorList>
    </citation>
    <scope>NUCLEOTIDE SEQUENCE</scope>
    <source>
        <tissue evidence="2">Leaves</tissue>
    </source>
</reference>
<feature type="coiled-coil region" evidence="1">
    <location>
        <begin position="129"/>
        <end position="156"/>
    </location>
</feature>
<organism evidence="2 3">
    <name type="scientific">Helianthus annuus</name>
    <name type="common">Common sunflower</name>
    <dbReference type="NCBI Taxonomy" id="4232"/>
    <lineage>
        <taxon>Eukaryota</taxon>
        <taxon>Viridiplantae</taxon>
        <taxon>Streptophyta</taxon>
        <taxon>Embryophyta</taxon>
        <taxon>Tracheophyta</taxon>
        <taxon>Spermatophyta</taxon>
        <taxon>Magnoliopsida</taxon>
        <taxon>eudicotyledons</taxon>
        <taxon>Gunneridae</taxon>
        <taxon>Pentapetalae</taxon>
        <taxon>asterids</taxon>
        <taxon>campanulids</taxon>
        <taxon>Asterales</taxon>
        <taxon>Asteraceae</taxon>
        <taxon>Asteroideae</taxon>
        <taxon>Heliantheae alliance</taxon>
        <taxon>Heliantheae</taxon>
        <taxon>Helianthus</taxon>
    </lineage>
</organism>
<dbReference type="AlphaFoldDB" id="A0A9K3NCU5"/>
<evidence type="ECO:0000313" key="2">
    <source>
        <dbReference type="EMBL" id="KAF5795561.1"/>
    </source>
</evidence>
<keyword evidence="1" id="KW-0175">Coiled coil</keyword>
<reference evidence="2" key="1">
    <citation type="journal article" date="2017" name="Nature">
        <title>The sunflower genome provides insights into oil metabolism, flowering and Asterid evolution.</title>
        <authorList>
            <person name="Badouin H."/>
            <person name="Gouzy J."/>
            <person name="Grassa C.J."/>
            <person name="Murat F."/>
            <person name="Staton S.E."/>
            <person name="Cottret L."/>
            <person name="Lelandais-Briere C."/>
            <person name="Owens G.L."/>
            <person name="Carrere S."/>
            <person name="Mayjonade B."/>
            <person name="Legrand L."/>
            <person name="Gill N."/>
            <person name="Kane N.C."/>
            <person name="Bowers J.E."/>
            <person name="Hubner S."/>
            <person name="Bellec A."/>
            <person name="Berard A."/>
            <person name="Berges H."/>
            <person name="Blanchet N."/>
            <person name="Boniface M.C."/>
            <person name="Brunel D."/>
            <person name="Catrice O."/>
            <person name="Chaidir N."/>
            <person name="Claudel C."/>
            <person name="Donnadieu C."/>
            <person name="Faraut T."/>
            <person name="Fievet G."/>
            <person name="Helmstetter N."/>
            <person name="King M."/>
            <person name="Knapp S.J."/>
            <person name="Lai Z."/>
            <person name="Le Paslier M.C."/>
            <person name="Lippi Y."/>
            <person name="Lorenzon L."/>
            <person name="Mandel J.R."/>
            <person name="Marage G."/>
            <person name="Marchand G."/>
            <person name="Marquand E."/>
            <person name="Bret-Mestries E."/>
            <person name="Morien E."/>
            <person name="Nambeesan S."/>
            <person name="Nguyen T."/>
            <person name="Pegot-Espagnet P."/>
            <person name="Pouilly N."/>
            <person name="Raftis F."/>
            <person name="Sallet E."/>
            <person name="Schiex T."/>
            <person name="Thomas J."/>
            <person name="Vandecasteele C."/>
            <person name="Vares D."/>
            <person name="Vear F."/>
            <person name="Vautrin S."/>
            <person name="Crespi M."/>
            <person name="Mangin B."/>
            <person name="Burke J.M."/>
            <person name="Salse J."/>
            <person name="Munos S."/>
            <person name="Vincourt P."/>
            <person name="Rieseberg L.H."/>
            <person name="Langlade N.B."/>
        </authorList>
    </citation>
    <scope>NUCLEOTIDE SEQUENCE</scope>
    <source>
        <tissue evidence="2">Leaves</tissue>
    </source>
</reference>
<evidence type="ECO:0000256" key="1">
    <source>
        <dbReference type="SAM" id="Coils"/>
    </source>
</evidence>
<keyword evidence="3" id="KW-1185">Reference proteome</keyword>
<gene>
    <name evidence="2" type="ORF">HanXRQr2_Chr08g0341131</name>
</gene>
<proteinExistence type="predicted"/>
<dbReference type="Gramene" id="mRNA:HanXRQr2_Chr08g0341131">
    <property type="protein sequence ID" value="mRNA:HanXRQr2_Chr08g0341131"/>
    <property type="gene ID" value="HanXRQr2_Chr08g0341131"/>
</dbReference>
<accession>A0A9K3NCU5</accession>
<name>A0A9K3NCU5_HELAN</name>
<dbReference type="EMBL" id="MNCJ02000323">
    <property type="protein sequence ID" value="KAF5795561.1"/>
    <property type="molecule type" value="Genomic_DNA"/>
</dbReference>
<dbReference type="Proteomes" id="UP000215914">
    <property type="component" value="Unassembled WGS sequence"/>
</dbReference>
<protein>
    <submittedName>
        <fullName evidence="2">Uncharacterized protein</fullName>
    </submittedName>
</protein>
<evidence type="ECO:0000313" key="3">
    <source>
        <dbReference type="Proteomes" id="UP000215914"/>
    </source>
</evidence>